<feature type="non-terminal residue" evidence="2">
    <location>
        <position position="147"/>
    </location>
</feature>
<feature type="region of interest" description="Disordered" evidence="1">
    <location>
        <begin position="118"/>
        <end position="147"/>
    </location>
</feature>
<sequence>TRQISSSSRALLHEVVPYFDLLTHHVDRFVNDDTLLPSVRAAAKRARAILDRYYQKTDETFLNRASMVMDPRKKLSYFQAQEWPEEWVSEAVDLVKTEWRDNYKPRVVPAIAAATDRVPTTAPKPGRRSANAAVGTDTSGSAGIASA</sequence>
<organism evidence="2 3">
    <name type="scientific">Lentinus brumalis</name>
    <dbReference type="NCBI Taxonomy" id="2498619"/>
    <lineage>
        <taxon>Eukaryota</taxon>
        <taxon>Fungi</taxon>
        <taxon>Dikarya</taxon>
        <taxon>Basidiomycota</taxon>
        <taxon>Agaricomycotina</taxon>
        <taxon>Agaricomycetes</taxon>
        <taxon>Polyporales</taxon>
        <taxon>Polyporaceae</taxon>
        <taxon>Lentinus</taxon>
    </lineage>
</organism>
<proteinExistence type="predicted"/>
<protein>
    <recommendedName>
        <fullName evidence="4">hAT-like transposase RNase-H fold domain-containing protein</fullName>
    </recommendedName>
</protein>
<dbReference type="AlphaFoldDB" id="A0A371CN50"/>
<dbReference type="EMBL" id="KZ857503">
    <property type="protein sequence ID" value="RDX41720.1"/>
    <property type="molecule type" value="Genomic_DNA"/>
</dbReference>
<dbReference type="Proteomes" id="UP000256964">
    <property type="component" value="Unassembled WGS sequence"/>
</dbReference>
<evidence type="ECO:0000313" key="3">
    <source>
        <dbReference type="Proteomes" id="UP000256964"/>
    </source>
</evidence>
<accession>A0A371CN50</accession>
<reference evidence="2 3" key="1">
    <citation type="journal article" date="2018" name="Biotechnol. Biofuels">
        <title>Integrative visual omics of the white-rot fungus Polyporus brumalis exposes the biotechnological potential of its oxidative enzymes for delignifying raw plant biomass.</title>
        <authorList>
            <person name="Miyauchi S."/>
            <person name="Rancon A."/>
            <person name="Drula E."/>
            <person name="Hage H."/>
            <person name="Chaduli D."/>
            <person name="Favel A."/>
            <person name="Grisel S."/>
            <person name="Henrissat B."/>
            <person name="Herpoel-Gimbert I."/>
            <person name="Ruiz-Duenas F.J."/>
            <person name="Chevret D."/>
            <person name="Hainaut M."/>
            <person name="Lin J."/>
            <person name="Wang M."/>
            <person name="Pangilinan J."/>
            <person name="Lipzen A."/>
            <person name="Lesage-Meessen L."/>
            <person name="Navarro D."/>
            <person name="Riley R."/>
            <person name="Grigoriev I.V."/>
            <person name="Zhou S."/>
            <person name="Raouche S."/>
            <person name="Rosso M.N."/>
        </authorList>
    </citation>
    <scope>NUCLEOTIDE SEQUENCE [LARGE SCALE GENOMIC DNA]</scope>
    <source>
        <strain evidence="2 3">BRFM 1820</strain>
    </source>
</reference>
<evidence type="ECO:0000313" key="2">
    <source>
        <dbReference type="EMBL" id="RDX41720.1"/>
    </source>
</evidence>
<evidence type="ECO:0008006" key="4">
    <source>
        <dbReference type="Google" id="ProtNLM"/>
    </source>
</evidence>
<evidence type="ECO:0000256" key="1">
    <source>
        <dbReference type="SAM" id="MobiDB-lite"/>
    </source>
</evidence>
<dbReference type="OrthoDB" id="3359487at2759"/>
<keyword evidence="3" id="KW-1185">Reference proteome</keyword>
<name>A0A371CN50_9APHY</name>
<gene>
    <name evidence="2" type="ORF">OH76DRAFT_1364051</name>
</gene>